<accession>A0A3B0X3U7</accession>
<protein>
    <submittedName>
        <fullName evidence="1">Mobile element protein</fullName>
    </submittedName>
</protein>
<gene>
    <name evidence="1" type="ORF">MNBD_GAMMA08-126</name>
</gene>
<organism evidence="1">
    <name type="scientific">hydrothermal vent metagenome</name>
    <dbReference type="NCBI Taxonomy" id="652676"/>
    <lineage>
        <taxon>unclassified sequences</taxon>
        <taxon>metagenomes</taxon>
        <taxon>ecological metagenomes</taxon>
    </lineage>
</organism>
<feature type="non-terminal residue" evidence="1">
    <location>
        <position position="70"/>
    </location>
</feature>
<sequence>MNNSSLIAIDLAKNIFQVCLMDKHHKIQINKAFNRKTLIEFIIQQPPSIIAMEACYSSHYWGRLFNSFGH</sequence>
<dbReference type="EMBL" id="UOFH01000218">
    <property type="protein sequence ID" value="VAW62431.1"/>
    <property type="molecule type" value="Genomic_DNA"/>
</dbReference>
<proteinExistence type="predicted"/>
<name>A0A3B0X3U7_9ZZZZ</name>
<dbReference type="AlphaFoldDB" id="A0A3B0X3U7"/>
<reference evidence="1" key="1">
    <citation type="submission" date="2018-06" db="EMBL/GenBank/DDBJ databases">
        <authorList>
            <person name="Zhirakovskaya E."/>
        </authorList>
    </citation>
    <scope>NUCLEOTIDE SEQUENCE</scope>
</reference>
<evidence type="ECO:0000313" key="1">
    <source>
        <dbReference type="EMBL" id="VAW62431.1"/>
    </source>
</evidence>